<keyword evidence="6 7" id="KW-0067">ATP-binding</keyword>
<dbReference type="SUPFAM" id="SSF53623">
    <property type="entry name" value="MurD-like peptide ligases, catalytic domain"/>
    <property type="match status" value="1"/>
</dbReference>
<keyword evidence="7 8" id="KW-0132">Cell division</keyword>
<dbReference type="InterPro" id="IPR004101">
    <property type="entry name" value="Mur_ligase_C"/>
</dbReference>
<dbReference type="Gene3D" id="3.90.190.20">
    <property type="entry name" value="Mur ligase, C-terminal domain"/>
    <property type="match status" value="1"/>
</dbReference>
<dbReference type="UniPathway" id="UPA00219"/>
<dbReference type="GO" id="GO:0009252">
    <property type="term" value="P:peptidoglycan biosynthetic process"/>
    <property type="evidence" value="ECO:0007669"/>
    <property type="project" value="UniProtKB-UniRule"/>
</dbReference>
<dbReference type="Gene3D" id="3.40.50.720">
    <property type="entry name" value="NAD(P)-binding Rossmann-like Domain"/>
    <property type="match status" value="1"/>
</dbReference>
<evidence type="ECO:0000259" key="10">
    <source>
        <dbReference type="Pfam" id="PF08245"/>
    </source>
</evidence>
<evidence type="ECO:0000256" key="3">
    <source>
        <dbReference type="ARBA" id="ARBA00022490"/>
    </source>
</evidence>
<dbReference type="GO" id="GO:0051301">
    <property type="term" value="P:cell division"/>
    <property type="evidence" value="ECO:0007669"/>
    <property type="project" value="UniProtKB-KW"/>
</dbReference>
<dbReference type="InterPro" id="IPR013221">
    <property type="entry name" value="Mur_ligase_cen"/>
</dbReference>
<keyword evidence="7 8" id="KW-0131">Cell cycle</keyword>
<dbReference type="PANTHER" id="PTHR43692:SF1">
    <property type="entry name" value="UDP-N-ACETYLMURAMOYLALANINE--D-GLUTAMATE LIGASE"/>
    <property type="match status" value="1"/>
</dbReference>
<comment type="subcellular location">
    <subcellularLocation>
        <location evidence="1 7 8">Cytoplasm</location>
    </subcellularLocation>
</comment>
<name>A0A7C1SCU9_UNCW3</name>
<comment type="function">
    <text evidence="7 8">Cell wall formation. Catalyzes the addition of glutamate to the nucleotide precursor UDP-N-acetylmuramoyl-L-alanine (UMA).</text>
</comment>
<keyword evidence="3 7" id="KW-0963">Cytoplasm</keyword>
<dbReference type="PANTHER" id="PTHR43692">
    <property type="entry name" value="UDP-N-ACETYLMURAMOYLALANINE--D-GLUTAMATE LIGASE"/>
    <property type="match status" value="1"/>
</dbReference>
<dbReference type="GO" id="GO:0005737">
    <property type="term" value="C:cytoplasm"/>
    <property type="evidence" value="ECO:0007669"/>
    <property type="project" value="UniProtKB-SubCell"/>
</dbReference>
<dbReference type="GO" id="GO:0005524">
    <property type="term" value="F:ATP binding"/>
    <property type="evidence" value="ECO:0007669"/>
    <property type="project" value="UniProtKB-UniRule"/>
</dbReference>
<dbReference type="Pfam" id="PF02875">
    <property type="entry name" value="Mur_ligase_C"/>
    <property type="match status" value="1"/>
</dbReference>
<evidence type="ECO:0000256" key="2">
    <source>
        <dbReference type="ARBA" id="ARBA00004752"/>
    </source>
</evidence>
<evidence type="ECO:0000256" key="1">
    <source>
        <dbReference type="ARBA" id="ARBA00004496"/>
    </source>
</evidence>
<accession>A0A7C1SCU9</accession>
<evidence type="ECO:0000256" key="5">
    <source>
        <dbReference type="ARBA" id="ARBA00022741"/>
    </source>
</evidence>
<evidence type="ECO:0000256" key="4">
    <source>
        <dbReference type="ARBA" id="ARBA00022598"/>
    </source>
</evidence>
<evidence type="ECO:0000259" key="9">
    <source>
        <dbReference type="Pfam" id="PF02875"/>
    </source>
</evidence>
<dbReference type="EMBL" id="DSLG01000003">
    <property type="protein sequence ID" value="HEA86901.1"/>
    <property type="molecule type" value="Genomic_DNA"/>
</dbReference>
<dbReference type="HAMAP" id="MF_00639">
    <property type="entry name" value="MurD"/>
    <property type="match status" value="1"/>
</dbReference>
<keyword evidence="7 8" id="KW-0573">Peptidoglycan synthesis</keyword>
<keyword evidence="7 8" id="KW-0133">Cell shape</keyword>
<keyword evidence="4 7" id="KW-0436">Ligase</keyword>
<organism evidence="11">
    <name type="scientific">candidate division WOR-3 bacterium</name>
    <dbReference type="NCBI Taxonomy" id="2052148"/>
    <lineage>
        <taxon>Bacteria</taxon>
        <taxon>Bacteria division WOR-3</taxon>
    </lineage>
</organism>
<dbReference type="InterPro" id="IPR036615">
    <property type="entry name" value="Mur_ligase_C_dom_sf"/>
</dbReference>
<evidence type="ECO:0000313" key="11">
    <source>
        <dbReference type="EMBL" id="HEA86901.1"/>
    </source>
</evidence>
<sequence length="459" mass="51873">MLRIFREQVAGRPFLILGLGRAGKALANALLHAEADVAGYDDDESIWHQPALQGLVGLGLRRIYRVNHQFLIPHVTVVASPGFPAEHPVVRFLTDNGISVYDELDFASKFLPGIQIAVTGTNGKSTTVSLIAAILKEAGKKVFVGGNLAPGKPLSAALNMNEKDFYVIEVSSFQLRRAQALKPKVAVLLNITEDHLDRHQSFADYVRCKLRIFEYQQQDDWAVLNYDDPSVRNEVENVRAEIVWFSRKKRADAYVARGWFWFKGKAVVSISELLQWPVKFYNLRYLPVIENALAAVCVAQILQIPIPAIKQGLRRFKHLPHRLEFVRRLHGVYFFNNSMCTNPEAGVRSLLAWRKKVILIAGGKEKNTDFKNYLDTIRRRAKCVVLLGENSNRLAAELSSLGFKKYEIADSMKDAVVRAYQHARSGDVVVLSPGFASFDLFHDFQERGRVFRNAVRQLQ</sequence>
<evidence type="ECO:0000256" key="6">
    <source>
        <dbReference type="ARBA" id="ARBA00022840"/>
    </source>
</evidence>
<feature type="binding site" evidence="7">
    <location>
        <begin position="120"/>
        <end position="126"/>
    </location>
    <ligand>
        <name>ATP</name>
        <dbReference type="ChEBI" id="CHEBI:30616"/>
    </ligand>
</feature>
<comment type="pathway">
    <text evidence="2 7 8">Cell wall biogenesis; peptidoglycan biosynthesis.</text>
</comment>
<protein>
    <recommendedName>
        <fullName evidence="7 8">UDP-N-acetylmuramoylalanine--D-glutamate ligase</fullName>
        <ecNumber evidence="7 8">6.3.2.9</ecNumber>
    </recommendedName>
    <alternativeName>
        <fullName evidence="7">D-glutamic acid-adding enzyme</fullName>
    </alternativeName>
    <alternativeName>
        <fullName evidence="7">UDP-N-acetylmuramoyl-L-alanyl-D-glutamate synthetase</fullName>
    </alternativeName>
</protein>
<keyword evidence="5 7" id="KW-0547">Nucleotide-binding</keyword>
<dbReference type="InterPro" id="IPR005762">
    <property type="entry name" value="MurD"/>
</dbReference>
<comment type="catalytic activity">
    <reaction evidence="7 8">
        <text>UDP-N-acetyl-alpha-D-muramoyl-L-alanine + D-glutamate + ATP = UDP-N-acetyl-alpha-D-muramoyl-L-alanyl-D-glutamate + ADP + phosphate + H(+)</text>
        <dbReference type="Rhea" id="RHEA:16429"/>
        <dbReference type="ChEBI" id="CHEBI:15378"/>
        <dbReference type="ChEBI" id="CHEBI:29986"/>
        <dbReference type="ChEBI" id="CHEBI:30616"/>
        <dbReference type="ChEBI" id="CHEBI:43474"/>
        <dbReference type="ChEBI" id="CHEBI:83898"/>
        <dbReference type="ChEBI" id="CHEBI:83900"/>
        <dbReference type="ChEBI" id="CHEBI:456216"/>
        <dbReference type="EC" id="6.3.2.9"/>
    </reaction>
</comment>
<dbReference type="GO" id="GO:0071555">
    <property type="term" value="P:cell wall organization"/>
    <property type="evidence" value="ECO:0007669"/>
    <property type="project" value="UniProtKB-KW"/>
</dbReference>
<evidence type="ECO:0000256" key="8">
    <source>
        <dbReference type="RuleBase" id="RU003664"/>
    </source>
</evidence>
<reference evidence="11" key="1">
    <citation type="journal article" date="2020" name="mSystems">
        <title>Genome- and Community-Level Interaction Insights into Carbon Utilization and Element Cycling Functions of Hydrothermarchaeota in Hydrothermal Sediment.</title>
        <authorList>
            <person name="Zhou Z."/>
            <person name="Liu Y."/>
            <person name="Xu W."/>
            <person name="Pan J."/>
            <person name="Luo Z.H."/>
            <person name="Li M."/>
        </authorList>
    </citation>
    <scope>NUCLEOTIDE SEQUENCE [LARGE SCALE GENOMIC DNA]</scope>
    <source>
        <strain evidence="11">SpSt-265</strain>
        <strain evidence="12">SpSt-465</strain>
    </source>
</reference>
<evidence type="ECO:0000256" key="7">
    <source>
        <dbReference type="HAMAP-Rule" id="MF_00639"/>
    </source>
</evidence>
<comment type="caution">
    <text evidence="11">The sequence shown here is derived from an EMBL/GenBank/DDBJ whole genome shotgun (WGS) entry which is preliminary data.</text>
</comment>
<dbReference type="NCBIfam" id="TIGR01087">
    <property type="entry name" value="murD"/>
    <property type="match status" value="1"/>
</dbReference>
<dbReference type="SUPFAM" id="SSF51984">
    <property type="entry name" value="MurCD N-terminal domain"/>
    <property type="match status" value="1"/>
</dbReference>
<dbReference type="Gene3D" id="3.40.1190.10">
    <property type="entry name" value="Mur-like, catalytic domain"/>
    <property type="match status" value="1"/>
</dbReference>
<dbReference type="InterPro" id="IPR036565">
    <property type="entry name" value="Mur-like_cat_sf"/>
</dbReference>
<comment type="similarity">
    <text evidence="7">Belongs to the MurCDEF family.</text>
</comment>
<feature type="domain" description="Mur ligase central" evidence="10">
    <location>
        <begin position="118"/>
        <end position="298"/>
    </location>
</feature>
<feature type="domain" description="Mur ligase C-terminal" evidence="9">
    <location>
        <begin position="321"/>
        <end position="433"/>
    </location>
</feature>
<dbReference type="GO" id="GO:0008764">
    <property type="term" value="F:UDP-N-acetylmuramoylalanine-D-glutamate ligase activity"/>
    <property type="evidence" value="ECO:0007669"/>
    <property type="project" value="UniProtKB-UniRule"/>
</dbReference>
<dbReference type="SUPFAM" id="SSF53244">
    <property type="entry name" value="MurD-like peptide ligases, peptide-binding domain"/>
    <property type="match status" value="1"/>
</dbReference>
<proteinExistence type="inferred from homology"/>
<keyword evidence="7 8" id="KW-0961">Cell wall biogenesis/degradation</keyword>
<evidence type="ECO:0000313" key="12">
    <source>
        <dbReference type="EMBL" id="HFJ53410.1"/>
    </source>
</evidence>
<dbReference type="AlphaFoldDB" id="A0A7C1SCU9"/>
<gene>
    <name evidence="7 11" type="primary">murD</name>
    <name evidence="11" type="ORF">ENP94_02700</name>
    <name evidence="12" type="ORF">ENS16_01805</name>
</gene>
<dbReference type="EC" id="6.3.2.9" evidence="7 8"/>
<dbReference type="EMBL" id="DSTU01000003">
    <property type="protein sequence ID" value="HFJ53410.1"/>
    <property type="molecule type" value="Genomic_DNA"/>
</dbReference>
<dbReference type="Pfam" id="PF08245">
    <property type="entry name" value="Mur_ligase_M"/>
    <property type="match status" value="1"/>
</dbReference>
<dbReference type="GO" id="GO:0008360">
    <property type="term" value="P:regulation of cell shape"/>
    <property type="evidence" value="ECO:0007669"/>
    <property type="project" value="UniProtKB-KW"/>
</dbReference>